<reference evidence="1" key="2">
    <citation type="submission" date="2020-10" db="EMBL/GenBank/DDBJ databases">
        <authorList>
            <person name="Cooper E.A."/>
            <person name="Brenton Z.W."/>
            <person name="Flinn B.S."/>
            <person name="Jenkins J."/>
            <person name="Shu S."/>
            <person name="Flowers D."/>
            <person name="Luo F."/>
            <person name="Wang Y."/>
            <person name="Xia P."/>
            <person name="Barry K."/>
            <person name="Daum C."/>
            <person name="Lipzen A."/>
            <person name="Yoshinaga Y."/>
            <person name="Schmutz J."/>
            <person name="Saski C."/>
            <person name="Vermerris W."/>
            <person name="Kresovich S."/>
        </authorList>
    </citation>
    <scope>NUCLEOTIDE SEQUENCE</scope>
</reference>
<dbReference type="AlphaFoldDB" id="A0A921U122"/>
<evidence type="ECO:0000313" key="1">
    <source>
        <dbReference type="EMBL" id="KAG0514061.1"/>
    </source>
</evidence>
<evidence type="ECO:0000313" key="2">
    <source>
        <dbReference type="Proteomes" id="UP000807115"/>
    </source>
</evidence>
<comment type="caution">
    <text evidence="1">The sequence shown here is derived from an EMBL/GenBank/DDBJ whole genome shotgun (WGS) entry which is preliminary data.</text>
</comment>
<dbReference type="Proteomes" id="UP000807115">
    <property type="component" value="Chromosome 10"/>
</dbReference>
<proteinExistence type="predicted"/>
<sequence>MIGAAARGSFGGFPKCMGCGTRGRGFLSRVSGLRHLGKRVSSPSASAAALGEEGFFPECLGCCARRRGFFPRVLHSEKIFFKKRKWHRPSTNGVNSSASDNTALGKGCARFLALGEGAPVRRLPGDTFLSVALGEGFPKYN</sequence>
<gene>
    <name evidence="1" type="ORF">BDA96_10G157100</name>
</gene>
<reference evidence="1" key="1">
    <citation type="journal article" date="2019" name="BMC Genomics">
        <title>A new reference genome for Sorghum bicolor reveals high levels of sequence similarity between sweet and grain genotypes: implications for the genetics of sugar metabolism.</title>
        <authorList>
            <person name="Cooper E.A."/>
            <person name="Brenton Z.W."/>
            <person name="Flinn B.S."/>
            <person name="Jenkins J."/>
            <person name="Shu S."/>
            <person name="Flowers D."/>
            <person name="Luo F."/>
            <person name="Wang Y."/>
            <person name="Xia P."/>
            <person name="Barry K."/>
            <person name="Daum C."/>
            <person name="Lipzen A."/>
            <person name="Yoshinaga Y."/>
            <person name="Schmutz J."/>
            <person name="Saski C."/>
            <person name="Vermerris W."/>
            <person name="Kresovich S."/>
        </authorList>
    </citation>
    <scope>NUCLEOTIDE SEQUENCE</scope>
</reference>
<name>A0A921U122_SORBI</name>
<organism evidence="1 2">
    <name type="scientific">Sorghum bicolor</name>
    <name type="common">Sorghum</name>
    <name type="synonym">Sorghum vulgare</name>
    <dbReference type="NCBI Taxonomy" id="4558"/>
    <lineage>
        <taxon>Eukaryota</taxon>
        <taxon>Viridiplantae</taxon>
        <taxon>Streptophyta</taxon>
        <taxon>Embryophyta</taxon>
        <taxon>Tracheophyta</taxon>
        <taxon>Spermatophyta</taxon>
        <taxon>Magnoliopsida</taxon>
        <taxon>Liliopsida</taxon>
        <taxon>Poales</taxon>
        <taxon>Poaceae</taxon>
        <taxon>PACMAD clade</taxon>
        <taxon>Panicoideae</taxon>
        <taxon>Andropogonodae</taxon>
        <taxon>Andropogoneae</taxon>
        <taxon>Sorghinae</taxon>
        <taxon>Sorghum</taxon>
    </lineage>
</organism>
<protein>
    <submittedName>
        <fullName evidence="1">Uncharacterized protein</fullName>
    </submittedName>
</protein>
<accession>A0A921U122</accession>
<dbReference type="EMBL" id="CM027689">
    <property type="protein sequence ID" value="KAG0514061.1"/>
    <property type="molecule type" value="Genomic_DNA"/>
</dbReference>